<dbReference type="OrthoDB" id="361494at2759"/>
<organism evidence="1 2">
    <name type="scientific">Malurus cyaneus samueli</name>
    <dbReference type="NCBI Taxonomy" id="2593467"/>
    <lineage>
        <taxon>Eukaryota</taxon>
        <taxon>Metazoa</taxon>
        <taxon>Chordata</taxon>
        <taxon>Craniata</taxon>
        <taxon>Vertebrata</taxon>
        <taxon>Euteleostomi</taxon>
        <taxon>Archelosauria</taxon>
        <taxon>Archosauria</taxon>
        <taxon>Dinosauria</taxon>
        <taxon>Saurischia</taxon>
        <taxon>Theropoda</taxon>
        <taxon>Coelurosauria</taxon>
        <taxon>Aves</taxon>
        <taxon>Neognathae</taxon>
        <taxon>Neoaves</taxon>
        <taxon>Telluraves</taxon>
        <taxon>Australaves</taxon>
        <taxon>Passeriformes</taxon>
        <taxon>Meliphagoidea</taxon>
        <taxon>Maluridae</taxon>
        <taxon>Malurus</taxon>
    </lineage>
</organism>
<accession>A0A8C5THY6</accession>
<dbReference type="AlphaFoldDB" id="A0A8C5THY6"/>
<keyword evidence="2" id="KW-1185">Reference proteome</keyword>
<sequence length="52" mass="5843">TITFDNYSCCSCLFLPIFAGRVLSLELNKDRDVERIHGSGINTLDIEPIEGR</sequence>
<dbReference type="Proteomes" id="UP000694560">
    <property type="component" value="Unplaced"/>
</dbReference>
<dbReference type="Ensembl" id="ENSMCST00000006943.1">
    <property type="protein sequence ID" value="ENSMCSP00000006781.1"/>
    <property type="gene ID" value="ENSMCSG00000004901.1"/>
</dbReference>
<evidence type="ECO:0000313" key="1">
    <source>
        <dbReference type="Ensembl" id="ENSMCSP00000006781.1"/>
    </source>
</evidence>
<name>A0A8C5THY6_9PASS</name>
<evidence type="ECO:0000313" key="2">
    <source>
        <dbReference type="Proteomes" id="UP000694560"/>
    </source>
</evidence>
<reference evidence="1" key="2">
    <citation type="submission" date="2025-09" db="UniProtKB">
        <authorList>
            <consortium name="Ensembl"/>
        </authorList>
    </citation>
    <scope>IDENTIFICATION</scope>
</reference>
<protein>
    <submittedName>
        <fullName evidence="1">Uncharacterized protein</fullName>
    </submittedName>
</protein>
<proteinExistence type="predicted"/>
<reference evidence="1" key="1">
    <citation type="submission" date="2025-08" db="UniProtKB">
        <authorList>
            <consortium name="Ensembl"/>
        </authorList>
    </citation>
    <scope>IDENTIFICATION</scope>
</reference>